<dbReference type="Proteomes" id="UP001250932">
    <property type="component" value="Unassembled WGS sequence"/>
</dbReference>
<keyword evidence="1" id="KW-0472">Membrane</keyword>
<proteinExistence type="predicted"/>
<reference evidence="2 3" key="1">
    <citation type="journal article" date="2023" name="ISME J.">
        <title>Cultivation and genomic characterization of novel and ubiquitous marine nitrite-oxidizing bacteria from the Nitrospirales.</title>
        <authorList>
            <person name="Mueller A.J."/>
            <person name="Daebeler A."/>
            <person name="Herbold C.W."/>
            <person name="Kirkegaard R.H."/>
            <person name="Daims H."/>
        </authorList>
    </citation>
    <scope>NUCLEOTIDE SEQUENCE [LARGE SCALE GENOMIC DNA]</scope>
    <source>
        <strain evidence="2 3">EB</strain>
    </source>
</reference>
<organism evidence="2 3">
    <name type="scientific">Candidatus Nitronereus thalassa</name>
    <dbReference type="NCBI Taxonomy" id="3020898"/>
    <lineage>
        <taxon>Bacteria</taxon>
        <taxon>Pseudomonadati</taxon>
        <taxon>Nitrospirota</taxon>
        <taxon>Nitrospiria</taxon>
        <taxon>Nitrospirales</taxon>
        <taxon>Nitrospiraceae</taxon>
        <taxon>Candidatus Nitronereus</taxon>
    </lineage>
</organism>
<evidence type="ECO:0000313" key="3">
    <source>
        <dbReference type="Proteomes" id="UP001250932"/>
    </source>
</evidence>
<keyword evidence="3" id="KW-1185">Reference proteome</keyword>
<sequence length="396" mass="44567">MLKKAESPTLGNSDERSKSWLCDCWSEFWNGATRPTLLSWVITLSVTPFAFGGLCLYVTPDFVAGPLHRYLMKDPYDSELIVTAKALRLRRSKPPDLVILGDSVTVRCVSSEERLGGMVAAKLKRPAPIVYDMSADGTISWEWATFAEYLPAEFRGVVVFGVAPPVLSNETRALLETIGEFPHVGLTSEVLDSESRSWGMNVPYRTGIYFIDNWRFILPRLSSAILNLLFRGPQPYGDPLDVSWMTESKRLEALGQERKKSYLSKASTLYESNKQANLGIIGQIVAKLRGQGNGASFILLQGPINPLWYDEPKGREFFKRYTNDLRQFATEQRMSFLSVNKATEFLPDDFRDYAGHLRSREARERCTQAIASQVAKVITEKEMVAKLTEPAATLQR</sequence>
<dbReference type="EMBL" id="JAQOUE010000001">
    <property type="protein sequence ID" value="MDT7041535.1"/>
    <property type="molecule type" value="Genomic_DNA"/>
</dbReference>
<keyword evidence="1" id="KW-0812">Transmembrane</keyword>
<protein>
    <recommendedName>
        <fullName evidence="4">SGNH/GDSL hydrolase family protein</fullName>
    </recommendedName>
</protein>
<keyword evidence="1" id="KW-1133">Transmembrane helix</keyword>
<gene>
    <name evidence="2" type="ORF">PPG34_04185</name>
</gene>
<feature type="transmembrane region" description="Helical" evidence="1">
    <location>
        <begin position="37"/>
        <end position="59"/>
    </location>
</feature>
<comment type="caution">
    <text evidence="2">The sequence shown here is derived from an EMBL/GenBank/DDBJ whole genome shotgun (WGS) entry which is preliminary data.</text>
</comment>
<evidence type="ECO:0000313" key="2">
    <source>
        <dbReference type="EMBL" id="MDT7041535.1"/>
    </source>
</evidence>
<evidence type="ECO:0008006" key="4">
    <source>
        <dbReference type="Google" id="ProtNLM"/>
    </source>
</evidence>
<name>A0ABU3K548_9BACT</name>
<dbReference type="RefSeq" id="WP_313831886.1">
    <property type="nucleotide sequence ID" value="NZ_JAQOUE010000001.1"/>
</dbReference>
<accession>A0ABU3K548</accession>
<evidence type="ECO:0000256" key="1">
    <source>
        <dbReference type="SAM" id="Phobius"/>
    </source>
</evidence>